<dbReference type="GO" id="GO:0016787">
    <property type="term" value="F:hydrolase activity"/>
    <property type="evidence" value="ECO:0007669"/>
    <property type="project" value="UniProtKB-KW"/>
</dbReference>
<dbReference type="Proteomes" id="UP000388235">
    <property type="component" value="Chromosome"/>
</dbReference>
<dbReference type="GO" id="GO:0009432">
    <property type="term" value="P:SOS response"/>
    <property type="evidence" value="ECO:0007669"/>
    <property type="project" value="UniProtKB-KW"/>
</dbReference>
<dbReference type="InterPro" id="IPR050077">
    <property type="entry name" value="LexA_repressor"/>
</dbReference>
<dbReference type="GO" id="GO:0006281">
    <property type="term" value="P:DNA repair"/>
    <property type="evidence" value="ECO:0007669"/>
    <property type="project" value="UniProtKB-KW"/>
</dbReference>
<evidence type="ECO:0000256" key="1">
    <source>
        <dbReference type="ARBA" id="ARBA00007484"/>
    </source>
</evidence>
<dbReference type="InterPro" id="IPR006197">
    <property type="entry name" value="Peptidase_S24_LexA"/>
</dbReference>
<proteinExistence type="inferred from homology"/>
<dbReference type="Pfam" id="PF00717">
    <property type="entry name" value="Peptidase_S24"/>
    <property type="match status" value="1"/>
</dbReference>
<dbReference type="KEGG" id="llp:GH975_06035"/>
<dbReference type="GO" id="GO:0006355">
    <property type="term" value="P:regulation of DNA-templated transcription"/>
    <property type="evidence" value="ECO:0007669"/>
    <property type="project" value="InterPro"/>
</dbReference>
<dbReference type="PANTHER" id="PTHR33516">
    <property type="entry name" value="LEXA REPRESSOR"/>
    <property type="match status" value="1"/>
</dbReference>
<dbReference type="InterPro" id="IPR039418">
    <property type="entry name" value="LexA-like"/>
</dbReference>
<comment type="similarity">
    <text evidence="1 7">Belongs to the peptidase S24 family.</text>
</comment>
<keyword evidence="5" id="KW-0234">DNA repair</keyword>
<dbReference type="SUPFAM" id="SSF51306">
    <property type="entry name" value="LexA/Signal peptidase"/>
    <property type="match status" value="1"/>
</dbReference>
<keyword evidence="6" id="KW-0742">SOS response</keyword>
<reference evidence="9 10" key="1">
    <citation type="submission" date="2019-11" db="EMBL/GenBank/DDBJ databases">
        <authorList>
            <person name="Khan S.A."/>
            <person name="Jeon C.O."/>
            <person name="Chun B.H."/>
        </authorList>
    </citation>
    <scope>NUCLEOTIDE SEQUENCE [LARGE SCALE GENOMIC DNA]</scope>
    <source>
        <strain evidence="9 10">IMCC 1097</strain>
    </source>
</reference>
<gene>
    <name evidence="9" type="ORF">GH975_06035</name>
</gene>
<protein>
    <submittedName>
        <fullName evidence="9">Peptidase</fullName>
    </submittedName>
</protein>
<keyword evidence="3 7" id="KW-0378">Hydrolase</keyword>
<evidence type="ECO:0000256" key="5">
    <source>
        <dbReference type="ARBA" id="ARBA00023204"/>
    </source>
</evidence>
<dbReference type="InterPro" id="IPR015927">
    <property type="entry name" value="Peptidase_S24_S26A/B/C"/>
</dbReference>
<dbReference type="OrthoDB" id="9802364at2"/>
<evidence type="ECO:0000256" key="3">
    <source>
        <dbReference type="ARBA" id="ARBA00022801"/>
    </source>
</evidence>
<name>A0A5Q2QDS8_9GAMM</name>
<organism evidence="9 10">
    <name type="scientific">Litorivicinus lipolyticus</name>
    <dbReference type="NCBI Taxonomy" id="418701"/>
    <lineage>
        <taxon>Bacteria</taxon>
        <taxon>Pseudomonadati</taxon>
        <taxon>Pseudomonadota</taxon>
        <taxon>Gammaproteobacteria</taxon>
        <taxon>Oceanospirillales</taxon>
        <taxon>Litorivicinaceae</taxon>
        <taxon>Litorivicinus</taxon>
    </lineage>
</organism>
<dbReference type="PRINTS" id="PR00726">
    <property type="entry name" value="LEXASERPTASE"/>
</dbReference>
<evidence type="ECO:0000256" key="7">
    <source>
        <dbReference type="RuleBase" id="RU003991"/>
    </source>
</evidence>
<accession>A0A5Q2QDS8</accession>
<dbReference type="Gene3D" id="2.10.109.10">
    <property type="entry name" value="Umud Fragment, subunit A"/>
    <property type="match status" value="1"/>
</dbReference>
<evidence type="ECO:0000256" key="2">
    <source>
        <dbReference type="ARBA" id="ARBA00022763"/>
    </source>
</evidence>
<dbReference type="AlphaFoldDB" id="A0A5Q2QDS8"/>
<evidence type="ECO:0000313" key="10">
    <source>
        <dbReference type="Proteomes" id="UP000388235"/>
    </source>
</evidence>
<keyword evidence="10" id="KW-1185">Reference proteome</keyword>
<keyword evidence="4 7" id="KW-0068">Autocatalytic cleavage</keyword>
<feature type="domain" description="Peptidase S24/S26A/S26B/S26C" evidence="8">
    <location>
        <begin position="32"/>
        <end position="143"/>
    </location>
</feature>
<evidence type="ECO:0000259" key="8">
    <source>
        <dbReference type="Pfam" id="PF00717"/>
    </source>
</evidence>
<dbReference type="InterPro" id="IPR036286">
    <property type="entry name" value="LexA/Signal_pep-like_sf"/>
</dbReference>
<dbReference type="CDD" id="cd06529">
    <property type="entry name" value="S24_LexA-like"/>
    <property type="match status" value="1"/>
</dbReference>
<dbReference type="RefSeq" id="WP_153713661.1">
    <property type="nucleotide sequence ID" value="NZ_CP045871.1"/>
</dbReference>
<sequence>MTQILLPVRRQPLIPSDDALADLMADGMVEIPLLGEVAAGLPIEAWEQQELVLVPRALSRKDTFALRVKGNSMIEMNIQDGDLVVIERTQTAANGETAVVRINQETVTLKKLYVQKDGVCLMPANSEMEPIWLDNADVEVVGILRGVIRDQV</sequence>
<dbReference type="PANTHER" id="PTHR33516:SF2">
    <property type="entry name" value="LEXA REPRESSOR-RELATED"/>
    <property type="match status" value="1"/>
</dbReference>
<dbReference type="GO" id="GO:0003677">
    <property type="term" value="F:DNA binding"/>
    <property type="evidence" value="ECO:0007669"/>
    <property type="project" value="InterPro"/>
</dbReference>
<dbReference type="EMBL" id="CP045871">
    <property type="protein sequence ID" value="QGG80157.1"/>
    <property type="molecule type" value="Genomic_DNA"/>
</dbReference>
<keyword evidence="2" id="KW-0227">DNA damage</keyword>
<evidence type="ECO:0000313" key="9">
    <source>
        <dbReference type="EMBL" id="QGG80157.1"/>
    </source>
</evidence>
<evidence type="ECO:0000256" key="4">
    <source>
        <dbReference type="ARBA" id="ARBA00022813"/>
    </source>
</evidence>
<evidence type="ECO:0000256" key="6">
    <source>
        <dbReference type="ARBA" id="ARBA00023236"/>
    </source>
</evidence>